<name>A0A0A0BKQ6_9GAMM</name>
<reference evidence="3 4" key="1">
    <citation type="submission" date="2014-09" db="EMBL/GenBank/DDBJ databases">
        <authorList>
            <person name="Grob C."/>
            <person name="Taubert M."/>
            <person name="Howat A.M."/>
            <person name="Burns O.J."/>
            <person name="Dixon J.L."/>
            <person name="Chen Y."/>
            <person name="Murrell J.C."/>
        </authorList>
    </citation>
    <scope>NUCLEOTIDE SEQUENCE [LARGE SCALE GENOMIC DNA]</scope>
    <source>
        <strain evidence="3">L4</strain>
    </source>
</reference>
<organism evidence="3 4">
    <name type="scientific">Methylophaga thiooxydans</name>
    <dbReference type="NCBI Taxonomy" id="392484"/>
    <lineage>
        <taxon>Bacteria</taxon>
        <taxon>Pseudomonadati</taxon>
        <taxon>Pseudomonadota</taxon>
        <taxon>Gammaproteobacteria</taxon>
        <taxon>Thiotrichales</taxon>
        <taxon>Piscirickettsiaceae</taxon>
        <taxon>Methylophaga</taxon>
    </lineage>
</organism>
<accession>A0A0A0BKQ6</accession>
<dbReference type="STRING" id="392484.LP43_0090"/>
<dbReference type="AlphaFoldDB" id="A0A0A0BKQ6"/>
<dbReference type="PANTHER" id="PTHR33498:SF1">
    <property type="entry name" value="TRANSPOSASE FOR INSERTION SEQUENCE ELEMENT IS1557"/>
    <property type="match status" value="1"/>
</dbReference>
<dbReference type="InterPro" id="IPR029261">
    <property type="entry name" value="Transposase_Znf"/>
</dbReference>
<gene>
    <name evidence="3" type="ORF">LP43_0090</name>
</gene>
<protein>
    <submittedName>
        <fullName evidence="3">Mobile element protein</fullName>
    </submittedName>
</protein>
<dbReference type="EMBL" id="JRQD01000001">
    <property type="protein sequence ID" value="KGM07674.1"/>
    <property type="molecule type" value="Genomic_DNA"/>
</dbReference>
<evidence type="ECO:0000313" key="4">
    <source>
        <dbReference type="Proteomes" id="UP000029999"/>
    </source>
</evidence>
<proteinExistence type="predicted"/>
<dbReference type="NCBIfam" id="NF033550">
    <property type="entry name" value="transpos_ISL3"/>
    <property type="match status" value="1"/>
</dbReference>
<dbReference type="InterPro" id="IPR002560">
    <property type="entry name" value="Transposase_DDE"/>
</dbReference>
<dbReference type="Pfam" id="PF01610">
    <property type="entry name" value="DDE_Tnp_ISL3"/>
    <property type="match status" value="1"/>
</dbReference>
<comment type="caution">
    <text evidence="3">The sequence shown here is derived from an EMBL/GenBank/DDBJ whole genome shotgun (WGS) entry which is preliminary data.</text>
</comment>
<sequence length="442" mass="51906">MPISTKTVYMTSLPDNIICLPKYQILNIKEEEHDLHFQVEAPEPIACEECGVEGEFVRFGKRDVAYRDLPIHGKRVTLWVIRRRYTCRACGKTFRPALPGMVDEHRMTQRLYSHVEKEAFNHPYAYVADTTGLDEKTVRMIFRKKAEFLAAWHPFETPRYLGIDELYLNRRYRCILTNLEERTLLDLLPSRQQEAVTRRLMSMANRHQVEIVSMDMWKPYRRAVQAVLPQARIVVDKFHVVRMANEALEKIRKDLRKELTAGQRRTLKGDRKILLKRAHDISDRERLIMETWTGAFPQLRAAYEHKERFYHIWGCTNRSDAEKALTAWIDDIPQGQQAVWKDLVSAVSGWREEMLAYFETDIPITNAFTESINRLAKDKNRDGRGYSFEVMRARMLYTTKHKKKSPQTKESPFLGRAIKTYSMGVYEPEKNFGVDLSTFCED</sequence>
<dbReference type="Pfam" id="PF14690">
    <property type="entry name" value="Zn_ribbon_ISL3"/>
    <property type="match status" value="1"/>
</dbReference>
<dbReference type="Proteomes" id="UP000029999">
    <property type="component" value="Unassembled WGS sequence"/>
</dbReference>
<feature type="domain" description="Transposase IS204/IS1001/IS1096/IS1165 DDE" evidence="1">
    <location>
        <begin position="161"/>
        <end position="395"/>
    </location>
</feature>
<dbReference type="PANTHER" id="PTHR33498">
    <property type="entry name" value="TRANSPOSASE FOR INSERTION SEQUENCE ELEMENT IS1557"/>
    <property type="match status" value="1"/>
</dbReference>
<evidence type="ECO:0000313" key="3">
    <source>
        <dbReference type="EMBL" id="KGM07674.1"/>
    </source>
</evidence>
<feature type="domain" description="Transposase IS204/IS1001/IS1096/IS1165 zinc-finger" evidence="2">
    <location>
        <begin position="43"/>
        <end position="90"/>
    </location>
</feature>
<evidence type="ECO:0000259" key="2">
    <source>
        <dbReference type="Pfam" id="PF14690"/>
    </source>
</evidence>
<dbReference type="InterPro" id="IPR047951">
    <property type="entry name" value="Transpos_ISL3"/>
</dbReference>
<evidence type="ECO:0000259" key="1">
    <source>
        <dbReference type="Pfam" id="PF01610"/>
    </source>
</evidence>